<feature type="domain" description="EAL" evidence="4">
    <location>
        <begin position="599"/>
        <end position="847"/>
    </location>
</feature>
<dbReference type="SUPFAM" id="SSF53850">
    <property type="entry name" value="Periplasmic binding protein-like II"/>
    <property type="match status" value="1"/>
</dbReference>
<gene>
    <name evidence="6" type="ORF">F506_01680</name>
</gene>
<organism evidence="6 7">
    <name type="scientific">Herbaspirillum hiltneri N3</name>
    <dbReference type="NCBI Taxonomy" id="1262470"/>
    <lineage>
        <taxon>Bacteria</taxon>
        <taxon>Pseudomonadati</taxon>
        <taxon>Pseudomonadota</taxon>
        <taxon>Betaproteobacteria</taxon>
        <taxon>Burkholderiales</taxon>
        <taxon>Oxalobacteraceae</taxon>
        <taxon>Herbaspirillum</taxon>
    </lineage>
</organism>
<dbReference type="PROSITE" id="PS50113">
    <property type="entry name" value="PAC"/>
    <property type="match status" value="1"/>
</dbReference>
<dbReference type="EMBL" id="CP011409">
    <property type="protein sequence ID" value="AKZ61553.1"/>
    <property type="molecule type" value="Genomic_DNA"/>
</dbReference>
<dbReference type="SMART" id="SM00086">
    <property type="entry name" value="PAC"/>
    <property type="match status" value="1"/>
</dbReference>
<feature type="domain" description="PAS" evidence="2">
    <location>
        <begin position="295"/>
        <end position="367"/>
    </location>
</feature>
<dbReference type="InterPro" id="IPR001633">
    <property type="entry name" value="EAL_dom"/>
</dbReference>
<dbReference type="CDD" id="cd01948">
    <property type="entry name" value="EAL"/>
    <property type="match status" value="1"/>
</dbReference>
<feature type="domain" description="GGDEF" evidence="5">
    <location>
        <begin position="454"/>
        <end position="590"/>
    </location>
</feature>
<evidence type="ECO:0000259" key="3">
    <source>
        <dbReference type="PROSITE" id="PS50113"/>
    </source>
</evidence>
<dbReference type="InterPro" id="IPR001638">
    <property type="entry name" value="Solute-binding_3/MltF_N"/>
</dbReference>
<dbReference type="Gene3D" id="3.30.70.270">
    <property type="match status" value="1"/>
</dbReference>
<dbReference type="CDD" id="cd00130">
    <property type="entry name" value="PAS"/>
    <property type="match status" value="1"/>
</dbReference>
<dbReference type="SUPFAM" id="SSF141868">
    <property type="entry name" value="EAL domain-like"/>
    <property type="match status" value="1"/>
</dbReference>
<evidence type="ECO:0000256" key="1">
    <source>
        <dbReference type="SAM" id="Phobius"/>
    </source>
</evidence>
<dbReference type="CDD" id="cd01949">
    <property type="entry name" value="GGDEF"/>
    <property type="match status" value="1"/>
</dbReference>
<keyword evidence="1" id="KW-1133">Transmembrane helix</keyword>
<dbReference type="InterPro" id="IPR029787">
    <property type="entry name" value="Nucleotide_cyclase"/>
</dbReference>
<dbReference type="PROSITE" id="PS50887">
    <property type="entry name" value="GGDEF"/>
    <property type="match status" value="1"/>
</dbReference>
<evidence type="ECO:0000313" key="7">
    <source>
        <dbReference type="Proteomes" id="UP000063429"/>
    </source>
</evidence>
<dbReference type="Pfam" id="PF00990">
    <property type="entry name" value="GGDEF"/>
    <property type="match status" value="1"/>
</dbReference>
<evidence type="ECO:0000313" key="6">
    <source>
        <dbReference type="EMBL" id="AKZ61553.1"/>
    </source>
</evidence>
<dbReference type="SMART" id="SM00062">
    <property type="entry name" value="PBPb"/>
    <property type="match status" value="1"/>
</dbReference>
<sequence>MSAPRGLLNRFLFAFFFLGIGMNSSFGKELTVGVYSNPPKIFFDKNGVATGIHIDLIRQIAEREQWTLRFVPCEWQVCLKAVERGEIDLLPDVAYTDERAAIFDFHAVPALYSWSLLYRNKDVAINSVFDLNGKRIALLSSSVQADYFRKLVENSGIRVVFVPITGLETGFQMVETGKADAVIASQQTGDLLAERHGLADTPIVFQPVKLFFISAKGRNQDILAAIDRSLRVWQEEPQSVYFEILQKWGRGSNSRISRFILWGLVATVGLFLCALGVAAYLRREVEIRTRELRNSEKSLRVAATVFQSQEAMWVMGPDRRILDVNHAFVKLTGFNLAELMDKATLPFYLEQGEHDYRESMWNAVKETGQWDGEVQAKKKNNERYMARLTMTAVRDATGKITHYVGTQTDITQQKLLLAETVRLADYDSLTELPNRRLLIERVESAIAANADNGKSFALLVIDIDNFKDLNDSLGHNIGDQLLKKIANRLIAAADSEENVARLGGDEFVVLLQGIDTTDSEIAVRRFAQRVLTAMSEPFELAGLSHHATCCIGVALMQGSDLTAQDMLRRGDLAMYQAKKNGRNTFCLFSAEIENAVNFRTALEFDLRKAIDRQEFYLHYQPQVDLGGRVIGVEALLRWQNPERGSVAPGIFVPVAEAAGLMFAIGQWVLRQACEQSVRWQLSRPDHPLVVAVNVSAIQFGHSEFTTDVSEIISRTGVNPALLKMELTETMMVDDVQETVEKMKILKGLGISLSLDDFGTGYSSLSLLKRLPLDQLKIDQSFVRDILVDASDVAIAKSIIALGSALNVDVIAEGVETLEVRDFLASIGCLKYQGYAFSRPGPAEQLQY</sequence>
<dbReference type="Gene3D" id="3.30.450.20">
    <property type="entry name" value="PAS domain"/>
    <property type="match status" value="1"/>
</dbReference>
<dbReference type="PROSITE" id="PS50112">
    <property type="entry name" value="PAS"/>
    <property type="match status" value="1"/>
</dbReference>
<dbReference type="Gene3D" id="3.20.20.450">
    <property type="entry name" value="EAL domain"/>
    <property type="match status" value="1"/>
</dbReference>
<dbReference type="SUPFAM" id="SSF55073">
    <property type="entry name" value="Nucleotide cyclase"/>
    <property type="match status" value="1"/>
</dbReference>
<dbReference type="Pfam" id="PF00497">
    <property type="entry name" value="SBP_bac_3"/>
    <property type="match status" value="1"/>
</dbReference>
<name>A0ABN4HRI9_9BURK</name>
<evidence type="ECO:0000259" key="5">
    <source>
        <dbReference type="PROSITE" id="PS50887"/>
    </source>
</evidence>
<dbReference type="Pfam" id="PF00563">
    <property type="entry name" value="EAL"/>
    <property type="match status" value="1"/>
</dbReference>
<dbReference type="SMART" id="SM00267">
    <property type="entry name" value="GGDEF"/>
    <property type="match status" value="1"/>
</dbReference>
<dbReference type="InterPro" id="IPR035965">
    <property type="entry name" value="PAS-like_dom_sf"/>
</dbReference>
<dbReference type="InterPro" id="IPR000700">
    <property type="entry name" value="PAS-assoc_C"/>
</dbReference>
<dbReference type="InterPro" id="IPR052155">
    <property type="entry name" value="Biofilm_reg_signaling"/>
</dbReference>
<keyword evidence="1" id="KW-0812">Transmembrane</keyword>
<dbReference type="Gene3D" id="3.40.190.10">
    <property type="entry name" value="Periplasmic binding protein-like II"/>
    <property type="match status" value="2"/>
</dbReference>
<dbReference type="NCBIfam" id="TIGR00229">
    <property type="entry name" value="sensory_box"/>
    <property type="match status" value="1"/>
</dbReference>
<dbReference type="InterPro" id="IPR001610">
    <property type="entry name" value="PAC"/>
</dbReference>
<dbReference type="SUPFAM" id="SSF55785">
    <property type="entry name" value="PYP-like sensor domain (PAS domain)"/>
    <property type="match status" value="1"/>
</dbReference>
<dbReference type="SMART" id="SM00052">
    <property type="entry name" value="EAL"/>
    <property type="match status" value="1"/>
</dbReference>
<dbReference type="NCBIfam" id="TIGR00254">
    <property type="entry name" value="GGDEF"/>
    <property type="match status" value="1"/>
</dbReference>
<feature type="domain" description="PAC" evidence="3">
    <location>
        <begin position="370"/>
        <end position="422"/>
    </location>
</feature>
<dbReference type="PROSITE" id="PS50883">
    <property type="entry name" value="EAL"/>
    <property type="match status" value="1"/>
</dbReference>
<dbReference type="InterPro" id="IPR043128">
    <property type="entry name" value="Rev_trsase/Diguanyl_cyclase"/>
</dbReference>
<dbReference type="InterPro" id="IPR035919">
    <property type="entry name" value="EAL_sf"/>
</dbReference>
<proteinExistence type="predicted"/>
<dbReference type="PANTHER" id="PTHR44757">
    <property type="entry name" value="DIGUANYLATE CYCLASE DGCP"/>
    <property type="match status" value="1"/>
</dbReference>
<accession>A0ABN4HRI9</accession>
<dbReference type="InterPro" id="IPR000160">
    <property type="entry name" value="GGDEF_dom"/>
</dbReference>
<evidence type="ECO:0000259" key="4">
    <source>
        <dbReference type="PROSITE" id="PS50883"/>
    </source>
</evidence>
<keyword evidence="1" id="KW-0472">Membrane</keyword>
<evidence type="ECO:0000259" key="2">
    <source>
        <dbReference type="PROSITE" id="PS50112"/>
    </source>
</evidence>
<dbReference type="InterPro" id="IPR000014">
    <property type="entry name" value="PAS"/>
</dbReference>
<dbReference type="PANTHER" id="PTHR44757:SF2">
    <property type="entry name" value="BIOFILM ARCHITECTURE MAINTENANCE PROTEIN MBAA"/>
    <property type="match status" value="1"/>
</dbReference>
<dbReference type="Proteomes" id="UP000063429">
    <property type="component" value="Chromosome"/>
</dbReference>
<feature type="transmembrane region" description="Helical" evidence="1">
    <location>
        <begin position="259"/>
        <end position="281"/>
    </location>
</feature>
<keyword evidence="7" id="KW-1185">Reference proteome</keyword>
<protein>
    <submittedName>
        <fullName evidence="6">Diguanylate cyclase</fullName>
    </submittedName>
</protein>
<reference evidence="7" key="1">
    <citation type="journal article" date="2015" name="Genome Announc.">
        <title>Complete Genome Sequence of Herbaspirillum hiltneri N3 (DSM 17495), Isolated from Surface-Sterilized Wheat Roots.</title>
        <authorList>
            <person name="Guizelini D."/>
            <person name="Saizaki P.M."/>
            <person name="Coimbra N.A."/>
            <person name="Weiss V.A."/>
            <person name="Faoro H."/>
            <person name="Sfeir M.Z."/>
            <person name="Baura V.A."/>
            <person name="Monteiro R.A."/>
            <person name="Chubatsu L.S."/>
            <person name="Souza E.M."/>
            <person name="Cruz L.M."/>
            <person name="Pedrosa F.O."/>
            <person name="Raittz R.T."/>
            <person name="Marchaukoski J.N."/>
            <person name="Steffens M.B."/>
        </authorList>
    </citation>
    <scope>NUCLEOTIDE SEQUENCE [LARGE SCALE GENOMIC DNA]</scope>
    <source>
        <strain evidence="7">N3</strain>
    </source>
</reference>
<dbReference type="Pfam" id="PF13426">
    <property type="entry name" value="PAS_9"/>
    <property type="match status" value="1"/>
</dbReference>